<feature type="transmembrane region" description="Helical" evidence="7">
    <location>
        <begin position="224"/>
        <end position="246"/>
    </location>
</feature>
<evidence type="ECO:0000256" key="3">
    <source>
        <dbReference type="ARBA" id="ARBA00022475"/>
    </source>
</evidence>
<keyword evidence="5 7" id="KW-1133">Transmembrane helix</keyword>
<keyword evidence="2 7" id="KW-0813">Transport</keyword>
<accession>A0ABW3UVH5</accession>
<keyword evidence="6 7" id="KW-0472">Membrane</keyword>
<evidence type="ECO:0000256" key="2">
    <source>
        <dbReference type="ARBA" id="ARBA00022448"/>
    </source>
</evidence>
<comment type="similarity">
    <text evidence="7">Belongs to the binding-protein-dependent transport system permease family.</text>
</comment>
<evidence type="ECO:0000256" key="6">
    <source>
        <dbReference type="ARBA" id="ARBA00023136"/>
    </source>
</evidence>
<keyword evidence="3" id="KW-1003">Cell membrane</keyword>
<evidence type="ECO:0000313" key="9">
    <source>
        <dbReference type="EMBL" id="MFD1223801.1"/>
    </source>
</evidence>
<keyword evidence="10" id="KW-1185">Reference proteome</keyword>
<evidence type="ECO:0000256" key="5">
    <source>
        <dbReference type="ARBA" id="ARBA00022989"/>
    </source>
</evidence>
<dbReference type="RefSeq" id="WP_079910846.1">
    <property type="nucleotide sequence ID" value="NZ_BAABJG010000014.1"/>
</dbReference>
<evidence type="ECO:0000256" key="4">
    <source>
        <dbReference type="ARBA" id="ARBA00022692"/>
    </source>
</evidence>
<organism evidence="9 10">
    <name type="scientific">Paenibacillus vulneris</name>
    <dbReference type="NCBI Taxonomy" id="1133364"/>
    <lineage>
        <taxon>Bacteria</taxon>
        <taxon>Bacillati</taxon>
        <taxon>Bacillota</taxon>
        <taxon>Bacilli</taxon>
        <taxon>Bacillales</taxon>
        <taxon>Paenibacillaceae</taxon>
        <taxon>Paenibacillus</taxon>
    </lineage>
</organism>
<dbReference type="PANTHER" id="PTHR30193">
    <property type="entry name" value="ABC TRANSPORTER PERMEASE PROTEIN"/>
    <property type="match status" value="1"/>
</dbReference>
<feature type="domain" description="ABC transmembrane type-1" evidence="8">
    <location>
        <begin position="93"/>
        <end position="305"/>
    </location>
</feature>
<gene>
    <name evidence="9" type="ORF">ACFQ4B_27125</name>
</gene>
<evidence type="ECO:0000259" key="8">
    <source>
        <dbReference type="PROSITE" id="PS50928"/>
    </source>
</evidence>
<feature type="transmembrane region" description="Helical" evidence="7">
    <location>
        <begin position="179"/>
        <end position="203"/>
    </location>
</feature>
<proteinExistence type="inferred from homology"/>
<name>A0ABW3UVH5_9BACL</name>
<evidence type="ECO:0000256" key="1">
    <source>
        <dbReference type="ARBA" id="ARBA00004651"/>
    </source>
</evidence>
<dbReference type="InterPro" id="IPR051393">
    <property type="entry name" value="ABC_transporter_permease"/>
</dbReference>
<dbReference type="InterPro" id="IPR035906">
    <property type="entry name" value="MetI-like_sf"/>
</dbReference>
<feature type="transmembrane region" description="Helical" evidence="7">
    <location>
        <begin position="287"/>
        <end position="308"/>
    </location>
</feature>
<feature type="transmembrane region" description="Helical" evidence="7">
    <location>
        <begin position="36"/>
        <end position="54"/>
    </location>
</feature>
<dbReference type="CDD" id="cd06261">
    <property type="entry name" value="TM_PBP2"/>
    <property type="match status" value="1"/>
</dbReference>
<dbReference type="PANTHER" id="PTHR30193:SF37">
    <property type="entry name" value="INNER MEMBRANE ABC TRANSPORTER PERMEASE PROTEIN YCJO"/>
    <property type="match status" value="1"/>
</dbReference>
<dbReference type="EMBL" id="JBHTLU010000036">
    <property type="protein sequence ID" value="MFD1223801.1"/>
    <property type="molecule type" value="Genomic_DNA"/>
</dbReference>
<dbReference type="PROSITE" id="PS50928">
    <property type="entry name" value="ABC_TM1"/>
    <property type="match status" value="1"/>
</dbReference>
<dbReference type="SUPFAM" id="SSF161098">
    <property type="entry name" value="MetI-like"/>
    <property type="match status" value="1"/>
</dbReference>
<dbReference type="SUPFAM" id="SSF160964">
    <property type="entry name" value="MalF N-terminal region-like"/>
    <property type="match status" value="1"/>
</dbReference>
<evidence type="ECO:0000313" key="10">
    <source>
        <dbReference type="Proteomes" id="UP001597180"/>
    </source>
</evidence>
<comment type="subcellular location">
    <subcellularLocation>
        <location evidence="1 7">Cell membrane</location>
        <topology evidence="1 7">Multi-pass membrane protein</topology>
    </subcellularLocation>
</comment>
<feature type="transmembrane region" description="Helical" evidence="7">
    <location>
        <begin position="130"/>
        <end position="151"/>
    </location>
</feature>
<keyword evidence="4 7" id="KW-0812">Transmembrane</keyword>
<evidence type="ECO:0000256" key="7">
    <source>
        <dbReference type="RuleBase" id="RU363032"/>
    </source>
</evidence>
<comment type="caution">
    <text evidence="9">The sequence shown here is derived from an EMBL/GenBank/DDBJ whole genome shotgun (WGS) entry which is preliminary data.</text>
</comment>
<feature type="transmembrane region" description="Helical" evidence="7">
    <location>
        <begin position="97"/>
        <end position="118"/>
    </location>
</feature>
<dbReference type="Gene3D" id="1.10.3720.10">
    <property type="entry name" value="MetI-like"/>
    <property type="match status" value="1"/>
</dbReference>
<dbReference type="InterPro" id="IPR000515">
    <property type="entry name" value="MetI-like"/>
</dbReference>
<sequence length="317" mass="36315">MKETGSTNINARVNSAAKSGTGRRSAYRLLEGLKDFSFALPALAFLVIFIYYPLVNSFYLSFTNWNMTKPVKQFVGFDNYEKLLTSETFYNVLRITFTYTVLDVVLTLGFGLLLALLFNVSSRFFNFLRMLLFMPHYISMVIVSMIFLWIFNSQYGLMNELLELVGIEKVQWLQNPKTALWVLIIVSVWKGVGFAMIIFIAGLRGIPVEYYEASSIDGASKWTQFWHITLPLLSPITLFLVVTNFISSMQVFQSVDIMTNGGPLESTKAMVYWIYTMAFSEFKTGRASALVIIFFFIIVLLTMLQMYVSKKKVHYEG</sequence>
<dbReference type="Proteomes" id="UP001597180">
    <property type="component" value="Unassembled WGS sequence"/>
</dbReference>
<dbReference type="Pfam" id="PF00528">
    <property type="entry name" value="BPD_transp_1"/>
    <property type="match status" value="1"/>
</dbReference>
<protein>
    <submittedName>
        <fullName evidence="9">Carbohydrate ABC transporter permease</fullName>
    </submittedName>
</protein>
<reference evidence="10" key="1">
    <citation type="journal article" date="2019" name="Int. J. Syst. Evol. Microbiol.">
        <title>The Global Catalogue of Microorganisms (GCM) 10K type strain sequencing project: providing services to taxonomists for standard genome sequencing and annotation.</title>
        <authorList>
            <consortium name="The Broad Institute Genomics Platform"/>
            <consortium name="The Broad Institute Genome Sequencing Center for Infectious Disease"/>
            <person name="Wu L."/>
            <person name="Ma J."/>
        </authorList>
    </citation>
    <scope>NUCLEOTIDE SEQUENCE [LARGE SCALE GENOMIC DNA]</scope>
    <source>
        <strain evidence="10">CCUG 53270</strain>
    </source>
</reference>